<gene>
    <name evidence="2" type="ORF">SteCoe_29432</name>
</gene>
<name>A0A1R2B5X1_9CILI</name>
<dbReference type="AlphaFoldDB" id="A0A1R2B5X1"/>
<reference evidence="2 3" key="1">
    <citation type="submission" date="2016-11" db="EMBL/GenBank/DDBJ databases">
        <title>The macronuclear genome of Stentor coeruleus: a giant cell with tiny introns.</title>
        <authorList>
            <person name="Slabodnick M."/>
            <person name="Ruby J.G."/>
            <person name="Reiff S.B."/>
            <person name="Swart E.C."/>
            <person name="Gosai S."/>
            <person name="Prabakaran S."/>
            <person name="Witkowska E."/>
            <person name="Larue G.E."/>
            <person name="Fisher S."/>
            <person name="Freeman R.M."/>
            <person name="Gunawardena J."/>
            <person name="Chu W."/>
            <person name="Stover N.A."/>
            <person name="Gregory B.D."/>
            <person name="Nowacki M."/>
            <person name="Derisi J."/>
            <person name="Roy S.W."/>
            <person name="Marshall W.F."/>
            <person name="Sood P."/>
        </authorList>
    </citation>
    <scope>NUCLEOTIDE SEQUENCE [LARGE SCALE GENOMIC DNA]</scope>
    <source>
        <strain evidence="2">WM001</strain>
    </source>
</reference>
<evidence type="ECO:0000313" key="2">
    <source>
        <dbReference type="EMBL" id="OMJ72168.1"/>
    </source>
</evidence>
<protein>
    <submittedName>
        <fullName evidence="2">Uncharacterized protein</fullName>
    </submittedName>
</protein>
<evidence type="ECO:0000313" key="3">
    <source>
        <dbReference type="Proteomes" id="UP000187209"/>
    </source>
</evidence>
<organism evidence="2 3">
    <name type="scientific">Stentor coeruleus</name>
    <dbReference type="NCBI Taxonomy" id="5963"/>
    <lineage>
        <taxon>Eukaryota</taxon>
        <taxon>Sar</taxon>
        <taxon>Alveolata</taxon>
        <taxon>Ciliophora</taxon>
        <taxon>Postciliodesmatophora</taxon>
        <taxon>Heterotrichea</taxon>
        <taxon>Heterotrichida</taxon>
        <taxon>Stentoridae</taxon>
        <taxon>Stentor</taxon>
    </lineage>
</organism>
<feature type="region of interest" description="Disordered" evidence="1">
    <location>
        <begin position="1"/>
        <end position="27"/>
    </location>
</feature>
<sequence length="178" mass="20229">MSIIYEKEESDANSFDSTTEDTTTGHRDCKKSSEVIFDAFFIQTCLLRPYNSEKILYEVEAKKLIGIEIVAKSKPKRIRVLNTLSCVFGGYRHVYNYNTDYIEASSERSSNARSNSSHARRLLETTDEIAQSFNSNSLIGADGQTIIHNRNFTISNNIQFEVDDPTEASISDEFLIFQ</sequence>
<feature type="compositionally biased region" description="Polar residues" evidence="1">
    <location>
        <begin position="12"/>
        <end position="22"/>
    </location>
</feature>
<dbReference type="Proteomes" id="UP000187209">
    <property type="component" value="Unassembled WGS sequence"/>
</dbReference>
<dbReference type="EMBL" id="MPUH01000923">
    <property type="protein sequence ID" value="OMJ72168.1"/>
    <property type="molecule type" value="Genomic_DNA"/>
</dbReference>
<comment type="caution">
    <text evidence="2">The sequence shown here is derived from an EMBL/GenBank/DDBJ whole genome shotgun (WGS) entry which is preliminary data.</text>
</comment>
<proteinExistence type="predicted"/>
<evidence type="ECO:0000256" key="1">
    <source>
        <dbReference type="SAM" id="MobiDB-lite"/>
    </source>
</evidence>
<keyword evidence="3" id="KW-1185">Reference proteome</keyword>
<accession>A0A1R2B5X1</accession>